<protein>
    <recommendedName>
        <fullName evidence="5">MerC mercury resistance protein</fullName>
    </recommendedName>
</protein>
<keyword evidence="2" id="KW-0472">Membrane</keyword>
<organism evidence="3 4">
    <name type="scientific">Algoriphagus chordae</name>
    <dbReference type="NCBI Taxonomy" id="237019"/>
    <lineage>
        <taxon>Bacteria</taxon>
        <taxon>Pseudomonadati</taxon>
        <taxon>Bacteroidota</taxon>
        <taxon>Cytophagia</taxon>
        <taxon>Cytophagales</taxon>
        <taxon>Cyclobacteriaceae</taxon>
        <taxon>Algoriphagus</taxon>
    </lineage>
</organism>
<accession>A0A2W7RBP9</accession>
<name>A0A2W7RBP9_9BACT</name>
<dbReference type="EMBL" id="QKZT01000003">
    <property type="protein sequence ID" value="PZX55700.1"/>
    <property type="molecule type" value="Genomic_DNA"/>
</dbReference>
<evidence type="ECO:0008006" key="5">
    <source>
        <dbReference type="Google" id="ProtNLM"/>
    </source>
</evidence>
<keyword evidence="2" id="KW-0812">Transmembrane</keyword>
<feature type="region of interest" description="Disordered" evidence="1">
    <location>
        <begin position="1"/>
        <end position="25"/>
    </location>
</feature>
<dbReference type="Proteomes" id="UP000248882">
    <property type="component" value="Unassembled WGS sequence"/>
</dbReference>
<dbReference type="AlphaFoldDB" id="A0A2W7RBP9"/>
<evidence type="ECO:0000256" key="2">
    <source>
        <dbReference type="SAM" id="Phobius"/>
    </source>
</evidence>
<reference evidence="3 4" key="1">
    <citation type="submission" date="2018-06" db="EMBL/GenBank/DDBJ databases">
        <title>Genomic Encyclopedia of Archaeal and Bacterial Type Strains, Phase II (KMG-II): from individual species to whole genera.</title>
        <authorList>
            <person name="Goeker M."/>
        </authorList>
    </citation>
    <scope>NUCLEOTIDE SEQUENCE [LARGE SCALE GENOMIC DNA]</scope>
    <source>
        <strain evidence="3 4">DSM 19830</strain>
    </source>
</reference>
<feature type="transmembrane region" description="Helical" evidence="2">
    <location>
        <begin position="32"/>
        <end position="56"/>
    </location>
</feature>
<feature type="transmembrane region" description="Helical" evidence="2">
    <location>
        <begin position="68"/>
        <end position="88"/>
    </location>
</feature>
<sequence length="161" mass="17978">MNANSENKCPSCTKAGTKTRSSGAGRSKAKSLYSICLTVLIALFPKCPFCWATYMSVFGSLGLSRMPYQSWMLPVFMALLAFHLFLLFRNYKSKGPLPILLTLVGVLMLISSKLLWPELSSVLIISVLLITVGSVWNSISIPIENKFFNHFNRNHEQIAKN</sequence>
<feature type="transmembrane region" description="Helical" evidence="2">
    <location>
        <begin position="122"/>
        <end position="143"/>
    </location>
</feature>
<evidence type="ECO:0000313" key="4">
    <source>
        <dbReference type="Proteomes" id="UP000248882"/>
    </source>
</evidence>
<keyword evidence="2" id="KW-1133">Transmembrane helix</keyword>
<evidence type="ECO:0000313" key="3">
    <source>
        <dbReference type="EMBL" id="PZX55700.1"/>
    </source>
</evidence>
<feature type="compositionally biased region" description="Polar residues" evidence="1">
    <location>
        <begin position="1"/>
        <end position="24"/>
    </location>
</feature>
<keyword evidence="4" id="KW-1185">Reference proteome</keyword>
<comment type="caution">
    <text evidence="3">The sequence shown here is derived from an EMBL/GenBank/DDBJ whole genome shotgun (WGS) entry which is preliminary data.</text>
</comment>
<evidence type="ECO:0000256" key="1">
    <source>
        <dbReference type="SAM" id="MobiDB-lite"/>
    </source>
</evidence>
<proteinExistence type="predicted"/>
<gene>
    <name evidence="3" type="ORF">LV85_00925</name>
</gene>
<feature type="transmembrane region" description="Helical" evidence="2">
    <location>
        <begin position="95"/>
        <end position="116"/>
    </location>
</feature>